<dbReference type="InterPro" id="IPR013083">
    <property type="entry name" value="Znf_RING/FYVE/PHD"/>
</dbReference>
<evidence type="ECO:0000259" key="5">
    <source>
        <dbReference type="PROSITE" id="PS50145"/>
    </source>
</evidence>
<dbReference type="PROSITE" id="PS50145">
    <property type="entry name" value="ZF_TRAF"/>
    <property type="match status" value="1"/>
</dbReference>
<name>A0A7N6FLB3_ANATE</name>
<dbReference type="Pfam" id="PF21366">
    <property type="entry name" value="TRAFD1-XIAF1_ZnF"/>
    <property type="match status" value="1"/>
</dbReference>
<dbReference type="OrthoDB" id="193703at2759"/>
<gene>
    <name evidence="6" type="primary">XAF1</name>
</gene>
<reference evidence="6" key="2">
    <citation type="submission" date="2025-08" db="UniProtKB">
        <authorList>
            <consortium name="Ensembl"/>
        </authorList>
    </citation>
    <scope>IDENTIFICATION</scope>
</reference>
<dbReference type="InterPro" id="IPR049439">
    <property type="entry name" value="TRAFD1-XIAF1_Znf"/>
</dbReference>
<evidence type="ECO:0000313" key="7">
    <source>
        <dbReference type="Proteomes" id="UP000265040"/>
    </source>
</evidence>
<dbReference type="FunCoup" id="A0A7N6FLB3">
    <property type="interactions" value="11"/>
</dbReference>
<dbReference type="GO" id="GO:0008270">
    <property type="term" value="F:zinc ion binding"/>
    <property type="evidence" value="ECO:0007669"/>
    <property type="project" value="UniProtKB-KW"/>
</dbReference>
<dbReference type="GeneTree" id="ENSGT00530000063869"/>
<keyword evidence="2 4" id="KW-0863">Zinc-finger</keyword>
<dbReference type="GO" id="GO:0006915">
    <property type="term" value="P:apoptotic process"/>
    <property type="evidence" value="ECO:0007669"/>
    <property type="project" value="InterPro"/>
</dbReference>
<evidence type="ECO:0000313" key="6">
    <source>
        <dbReference type="Ensembl" id="ENSATEP00000069855.1"/>
    </source>
</evidence>
<sequence>MEKEEATRVCSQCHKEVAEANFDLHETHCSRFLCVCPDCDETVPRDQLNQHKEDQHTVVRCSKCNKKMERRFLMDHESDECVERLQTCQFCMLELPWKELDEHCLACGSRTELCGDCRRYVKLMDKQQHGLNCSAAQDDLTPPQPASSATNKTKQTVGCSRCMATFPADVIDEHELKCNAASRWDHEEAQAEEDEKEDNFFRQVTNSQLSNAKAISLSNRPYSSHRGNRGDPNELSTCPHCHLALPVITLRWHQVKCQRYIHLNEQQVNSSEGI</sequence>
<keyword evidence="3 4" id="KW-0862">Zinc</keyword>
<accession>A0A7N6FLB3</accession>
<dbReference type="Gene3D" id="3.30.40.10">
    <property type="entry name" value="Zinc/RING finger domain, C3HC4 (zinc finger)"/>
    <property type="match status" value="2"/>
</dbReference>
<evidence type="ECO:0000256" key="2">
    <source>
        <dbReference type="ARBA" id="ARBA00022771"/>
    </source>
</evidence>
<organism evidence="6 7">
    <name type="scientific">Anabas testudineus</name>
    <name type="common">Climbing perch</name>
    <name type="synonym">Anthias testudineus</name>
    <dbReference type="NCBI Taxonomy" id="64144"/>
    <lineage>
        <taxon>Eukaryota</taxon>
        <taxon>Metazoa</taxon>
        <taxon>Chordata</taxon>
        <taxon>Craniata</taxon>
        <taxon>Vertebrata</taxon>
        <taxon>Euteleostomi</taxon>
        <taxon>Actinopterygii</taxon>
        <taxon>Neopterygii</taxon>
        <taxon>Teleostei</taxon>
        <taxon>Neoteleostei</taxon>
        <taxon>Acanthomorphata</taxon>
        <taxon>Anabantaria</taxon>
        <taxon>Anabantiformes</taxon>
        <taxon>Anabantoidei</taxon>
        <taxon>Anabantidae</taxon>
        <taxon>Anabas</taxon>
    </lineage>
</organism>
<dbReference type="PANTHER" id="PTHR16295">
    <property type="entry name" value="TRAF-TYPE ZINC FINGER PROTEIN-RELATED"/>
    <property type="match status" value="1"/>
</dbReference>
<proteinExistence type="predicted"/>
<evidence type="ECO:0000256" key="3">
    <source>
        <dbReference type="ARBA" id="ARBA00022833"/>
    </source>
</evidence>
<dbReference type="Pfam" id="PF18608">
    <property type="entry name" value="XAF1_C"/>
    <property type="match status" value="1"/>
</dbReference>
<dbReference type="Proteomes" id="UP000265040">
    <property type="component" value="Chromosome 13"/>
</dbReference>
<dbReference type="AlphaFoldDB" id="A0A7N6FLB3"/>
<dbReference type="InterPro" id="IPR031220">
    <property type="entry name" value="XAF1_C_sf"/>
</dbReference>
<evidence type="ECO:0000256" key="1">
    <source>
        <dbReference type="ARBA" id="ARBA00022723"/>
    </source>
</evidence>
<reference evidence="6" key="3">
    <citation type="submission" date="2025-09" db="UniProtKB">
        <authorList>
            <consortium name="Ensembl"/>
        </authorList>
    </citation>
    <scope>IDENTIFICATION</scope>
</reference>
<dbReference type="PANTHER" id="PTHR16295:SF17">
    <property type="entry name" value="XIAP-ASSOCIATED FACTOR 1"/>
    <property type="match status" value="1"/>
</dbReference>
<reference evidence="6" key="1">
    <citation type="submission" date="2021-04" db="EMBL/GenBank/DDBJ databases">
        <authorList>
            <consortium name="Wellcome Sanger Institute Data Sharing"/>
        </authorList>
    </citation>
    <scope>NUCLEOTIDE SEQUENCE [LARGE SCALE GENOMIC DNA]</scope>
</reference>
<dbReference type="InterPro" id="IPR051986">
    <property type="entry name" value="Innate_Immune_Apopt_Reg"/>
</dbReference>
<dbReference type="Gene3D" id="6.10.250.1730">
    <property type="match status" value="1"/>
</dbReference>
<keyword evidence="1 4" id="KW-0479">Metal-binding</keyword>
<dbReference type="Ensembl" id="ENSATET00000067417.2">
    <property type="protein sequence ID" value="ENSATEP00000069855.1"/>
    <property type="gene ID" value="ENSATEG00000027291.2"/>
</dbReference>
<dbReference type="GeneID" id="113149305"/>
<feature type="zinc finger region" description="TRAF-type" evidence="4">
    <location>
        <begin position="25"/>
        <end position="100"/>
    </location>
</feature>
<dbReference type="InterPro" id="IPR001293">
    <property type="entry name" value="Znf_TRAF"/>
</dbReference>
<keyword evidence="7" id="KW-1185">Reference proteome</keyword>
<feature type="domain" description="TRAF-type" evidence="5">
    <location>
        <begin position="25"/>
        <end position="100"/>
    </location>
</feature>
<dbReference type="RefSeq" id="XP_026197136.1">
    <property type="nucleotide sequence ID" value="XM_026341351.1"/>
</dbReference>
<dbReference type="OMA" id="MDHEADE"/>
<evidence type="ECO:0000256" key="4">
    <source>
        <dbReference type="PROSITE-ProRule" id="PRU00207"/>
    </source>
</evidence>
<protein>
    <recommendedName>
        <fullName evidence="5">TRAF-type domain-containing protein</fullName>
    </recommendedName>
</protein>
<dbReference type="InterPro" id="IPR041386">
    <property type="entry name" value="XAF1_C"/>
</dbReference>
<dbReference type="GO" id="GO:0005739">
    <property type="term" value="C:mitochondrion"/>
    <property type="evidence" value="ECO:0007669"/>
    <property type="project" value="TreeGrafter"/>
</dbReference>
<dbReference type="InParanoid" id="A0A7N6FLB3"/>